<proteinExistence type="predicted"/>
<dbReference type="EMBL" id="JAOTEN010000002">
    <property type="protein sequence ID" value="MCU7614516.1"/>
    <property type="molecule type" value="Genomic_DNA"/>
</dbReference>
<organism evidence="2 3">
    <name type="scientific">Chryseobacterium gilvum</name>
    <dbReference type="NCBI Taxonomy" id="2976534"/>
    <lineage>
        <taxon>Bacteria</taxon>
        <taxon>Pseudomonadati</taxon>
        <taxon>Bacteroidota</taxon>
        <taxon>Flavobacteriia</taxon>
        <taxon>Flavobacteriales</taxon>
        <taxon>Weeksellaceae</taxon>
        <taxon>Chryseobacterium group</taxon>
        <taxon>Chryseobacterium</taxon>
    </lineage>
</organism>
<comment type="caution">
    <text evidence="2">The sequence shown here is derived from an EMBL/GenBank/DDBJ whole genome shotgun (WGS) entry which is preliminary data.</text>
</comment>
<reference evidence="3" key="1">
    <citation type="submission" date="2023-07" db="EMBL/GenBank/DDBJ databases">
        <title>Chryseobacterium sp. GMJ5 Genome sequencing and assembly.</title>
        <authorList>
            <person name="Jung Y."/>
        </authorList>
    </citation>
    <scope>NUCLEOTIDE SEQUENCE [LARGE SCALE GENOMIC DNA]</scope>
    <source>
        <strain evidence="3">GMJ5</strain>
    </source>
</reference>
<evidence type="ECO:0000256" key="1">
    <source>
        <dbReference type="SAM" id="Phobius"/>
    </source>
</evidence>
<accession>A0ABT2VWZ2</accession>
<sequence length="191" mass="22674">MSRIQILRRKIDKKTLVTYLLFILFFVFINFYLQPLIKKEYLPIEIKRFDENISWKIYVVICSSILLSILIFKAKTLQSKGEAILGFLFIVIFSFFFFTKIITNISLYINQLLIKGKEKEVFVVHVESLENKKYMHLSGNKNFINDSDHKNLGKIDEIRNKNGLKPLNEIYNRDTINIVFRKGLFGFKYLK</sequence>
<name>A0ABT2VWZ2_9FLAO</name>
<keyword evidence="1" id="KW-0472">Membrane</keyword>
<keyword evidence="1" id="KW-0812">Transmembrane</keyword>
<dbReference type="Proteomes" id="UP001208114">
    <property type="component" value="Unassembled WGS sequence"/>
</dbReference>
<feature type="transmembrane region" description="Helical" evidence="1">
    <location>
        <begin position="53"/>
        <end position="72"/>
    </location>
</feature>
<feature type="transmembrane region" description="Helical" evidence="1">
    <location>
        <begin position="84"/>
        <end position="109"/>
    </location>
</feature>
<dbReference type="RefSeq" id="WP_262990435.1">
    <property type="nucleotide sequence ID" value="NZ_JAOTEN010000002.1"/>
</dbReference>
<protein>
    <submittedName>
        <fullName evidence="2">Uncharacterized protein</fullName>
    </submittedName>
</protein>
<keyword evidence="1" id="KW-1133">Transmembrane helix</keyword>
<evidence type="ECO:0000313" key="2">
    <source>
        <dbReference type="EMBL" id="MCU7614516.1"/>
    </source>
</evidence>
<keyword evidence="3" id="KW-1185">Reference proteome</keyword>
<gene>
    <name evidence="2" type="ORF">N0B16_08700</name>
</gene>
<evidence type="ECO:0000313" key="3">
    <source>
        <dbReference type="Proteomes" id="UP001208114"/>
    </source>
</evidence>
<feature type="transmembrane region" description="Helical" evidence="1">
    <location>
        <begin position="16"/>
        <end position="33"/>
    </location>
</feature>